<proteinExistence type="predicted"/>
<comment type="caution">
    <text evidence="1">The sequence shown here is derived from an EMBL/GenBank/DDBJ whole genome shotgun (WGS) entry which is preliminary data.</text>
</comment>
<organism evidence="1 2">
    <name type="scientific">Colletotrichum orbiculare (strain 104-T / ATCC 96160 / CBS 514.97 / LARS 414 / MAFF 240422)</name>
    <name type="common">Cucumber anthracnose fungus</name>
    <name type="synonym">Colletotrichum lagenarium</name>
    <dbReference type="NCBI Taxonomy" id="1213857"/>
    <lineage>
        <taxon>Eukaryota</taxon>
        <taxon>Fungi</taxon>
        <taxon>Dikarya</taxon>
        <taxon>Ascomycota</taxon>
        <taxon>Pezizomycotina</taxon>
        <taxon>Sordariomycetes</taxon>
        <taxon>Hypocreomycetidae</taxon>
        <taxon>Glomerellales</taxon>
        <taxon>Glomerellaceae</taxon>
        <taxon>Colletotrichum</taxon>
        <taxon>Colletotrichum orbiculare species complex</taxon>
    </lineage>
</organism>
<name>A0A484G2E2_COLOR</name>
<reference evidence="2" key="2">
    <citation type="journal article" date="2019" name="Mol. Plant Microbe Interact.">
        <title>Genome sequence resources for four phytopathogenic fungi from the Colletotrichum orbiculare species complex.</title>
        <authorList>
            <person name="Gan P."/>
            <person name="Tsushima A."/>
            <person name="Narusaka M."/>
            <person name="Narusaka Y."/>
            <person name="Takano Y."/>
            <person name="Kubo Y."/>
            <person name="Shirasu K."/>
        </authorList>
    </citation>
    <scope>GENOME REANNOTATION</scope>
    <source>
        <strain evidence="2">104-T / ATCC 96160 / CBS 514.97 / LARS 414 / MAFF 240422</strain>
    </source>
</reference>
<evidence type="ECO:0000313" key="1">
    <source>
        <dbReference type="EMBL" id="TDZ24318.1"/>
    </source>
</evidence>
<dbReference type="EMBL" id="AMCV02000005">
    <property type="protein sequence ID" value="TDZ24318.1"/>
    <property type="molecule type" value="Genomic_DNA"/>
</dbReference>
<keyword evidence="2" id="KW-1185">Reference proteome</keyword>
<evidence type="ECO:0000313" key="2">
    <source>
        <dbReference type="Proteomes" id="UP000014480"/>
    </source>
</evidence>
<gene>
    <name evidence="1" type="ORF">Cob_v002839</name>
</gene>
<protein>
    <submittedName>
        <fullName evidence="1">Uncharacterized protein</fullName>
    </submittedName>
</protein>
<sequence>MTVCHHNSFLRRLLRIAVTAHPIALSCPHKSPTSAKSSPFRSRIMEGALDPDLPTVLSATNRLPRITSHSLTTLTKIHMVPRHQCISE</sequence>
<dbReference type="Proteomes" id="UP000014480">
    <property type="component" value="Unassembled WGS sequence"/>
</dbReference>
<dbReference type="AlphaFoldDB" id="A0A484G2E2"/>
<reference evidence="2" key="1">
    <citation type="journal article" date="2013" name="New Phytol.">
        <title>Comparative genomic and transcriptomic analyses reveal the hemibiotrophic stage shift of Colletotrichum fungi.</title>
        <authorList>
            <person name="Gan P."/>
            <person name="Ikeda K."/>
            <person name="Irieda H."/>
            <person name="Narusaka M."/>
            <person name="O'Connell R.J."/>
            <person name="Narusaka Y."/>
            <person name="Takano Y."/>
            <person name="Kubo Y."/>
            <person name="Shirasu K."/>
        </authorList>
    </citation>
    <scope>NUCLEOTIDE SEQUENCE [LARGE SCALE GENOMIC DNA]</scope>
    <source>
        <strain evidence="2">104-T / ATCC 96160 / CBS 514.97 / LARS 414 / MAFF 240422</strain>
    </source>
</reference>
<accession>A0A484G2E2</accession>